<protein>
    <submittedName>
        <fullName evidence="2">Uncharacterized protein</fullName>
    </submittedName>
</protein>
<dbReference type="OrthoDB" id="3240148at2"/>
<keyword evidence="1" id="KW-0472">Membrane</keyword>
<sequence>MQLTDTLVTIACALIGLAVGLIYGLLPKKNDRLTDSQQRWTQVLSLIGVGLVVILILLGRDLASWVTIGGMILGLLIGMIPPLNRAALKVWPWLRPRTDNQGQKRR</sequence>
<feature type="transmembrane region" description="Helical" evidence="1">
    <location>
        <begin position="38"/>
        <end position="58"/>
    </location>
</feature>
<gene>
    <name evidence="2" type="ORF">JF69_08040</name>
</gene>
<evidence type="ECO:0000313" key="3">
    <source>
        <dbReference type="Proteomes" id="UP000033648"/>
    </source>
</evidence>
<reference evidence="2 3" key="1">
    <citation type="submission" date="2014-12" db="EMBL/GenBank/DDBJ databases">
        <title>Comparative genomics of the lactic acid bacteria isolated from the honey bee gut.</title>
        <authorList>
            <person name="Ellegaard K.M."/>
            <person name="Tamarit D."/>
            <person name="Javelind E."/>
            <person name="Olofsson T."/>
            <person name="Andersson S.G."/>
            <person name="Vasquez A."/>
        </authorList>
    </citation>
    <scope>NUCLEOTIDE SEQUENCE [LARGE SCALE GENOMIC DNA]</scope>
    <source>
        <strain evidence="2 3">Bin2</strain>
    </source>
</reference>
<evidence type="ECO:0000256" key="1">
    <source>
        <dbReference type="SAM" id="Phobius"/>
    </source>
</evidence>
<dbReference type="EMBL" id="JWME01000010">
    <property type="protein sequence ID" value="KJY50955.1"/>
    <property type="molecule type" value="Genomic_DNA"/>
</dbReference>
<feature type="transmembrane region" description="Helical" evidence="1">
    <location>
        <begin position="64"/>
        <end position="83"/>
    </location>
</feature>
<name>A0A0F4KX35_9BIFI</name>
<accession>A0A0F4KX35</accession>
<keyword evidence="1" id="KW-0812">Transmembrane</keyword>
<dbReference type="AlphaFoldDB" id="A0A0F4KX35"/>
<proteinExistence type="predicted"/>
<comment type="caution">
    <text evidence="2">The sequence shown here is derived from an EMBL/GenBank/DDBJ whole genome shotgun (WGS) entry which is preliminary data.</text>
</comment>
<feature type="transmembrane region" description="Helical" evidence="1">
    <location>
        <begin position="6"/>
        <end position="26"/>
    </location>
</feature>
<evidence type="ECO:0000313" key="2">
    <source>
        <dbReference type="EMBL" id="KJY50955.1"/>
    </source>
</evidence>
<dbReference type="PATRIC" id="fig|1684.4.peg.865"/>
<organism evidence="2 3">
    <name type="scientific">Bifidobacterium asteroides</name>
    <dbReference type="NCBI Taxonomy" id="1684"/>
    <lineage>
        <taxon>Bacteria</taxon>
        <taxon>Bacillati</taxon>
        <taxon>Actinomycetota</taxon>
        <taxon>Actinomycetes</taxon>
        <taxon>Bifidobacteriales</taxon>
        <taxon>Bifidobacteriaceae</taxon>
        <taxon>Bifidobacterium</taxon>
    </lineage>
</organism>
<keyword evidence="1" id="KW-1133">Transmembrane helix</keyword>
<dbReference type="Proteomes" id="UP000033648">
    <property type="component" value="Unassembled WGS sequence"/>
</dbReference>